<comment type="caution">
    <text evidence="1">The sequence shown here is derived from an EMBL/GenBank/DDBJ whole genome shotgun (WGS) entry which is preliminary data.</text>
</comment>
<dbReference type="EMBL" id="JAMQJY010000001">
    <property type="protein sequence ID" value="MCM2674261.1"/>
    <property type="molecule type" value="Genomic_DNA"/>
</dbReference>
<evidence type="ECO:0000313" key="2">
    <source>
        <dbReference type="Proteomes" id="UP001203665"/>
    </source>
</evidence>
<name>A0ABT0XED2_9BACI</name>
<organism evidence="1 2">
    <name type="scientific">Alkalicoccobacillus plakortidis</name>
    <dbReference type="NCBI Taxonomy" id="444060"/>
    <lineage>
        <taxon>Bacteria</taxon>
        <taxon>Bacillati</taxon>
        <taxon>Bacillota</taxon>
        <taxon>Bacilli</taxon>
        <taxon>Bacillales</taxon>
        <taxon>Bacillaceae</taxon>
        <taxon>Alkalicoccobacillus</taxon>
    </lineage>
</organism>
<dbReference type="RefSeq" id="WP_251603575.1">
    <property type="nucleotide sequence ID" value="NZ_JAMQJY010000001.1"/>
</dbReference>
<dbReference type="Proteomes" id="UP001203665">
    <property type="component" value="Unassembled WGS sequence"/>
</dbReference>
<evidence type="ECO:0000313" key="1">
    <source>
        <dbReference type="EMBL" id="MCM2674261.1"/>
    </source>
</evidence>
<accession>A0ABT0XED2</accession>
<gene>
    <name evidence="1" type="ORF">NDM98_01155</name>
</gene>
<proteinExistence type="predicted"/>
<keyword evidence="2" id="KW-1185">Reference proteome</keyword>
<sequence>MNEKQREEHLVKKLKEYNKLFKEVNPNPKTLVANKRGNLVLDLNDPSDRRWYEG</sequence>
<protein>
    <submittedName>
        <fullName evidence="1">Uncharacterized protein</fullName>
    </submittedName>
</protein>
<reference evidence="1" key="1">
    <citation type="submission" date="2022-06" db="EMBL/GenBank/DDBJ databases">
        <title>Alkalicoccobacillus porphyridii sp. nov., isolated from a marine red alga, Porphyridium purpureum and reclassification of Shouchella plakortidis and Shouchella gibsonii as Alkalicoccobacillus plakortidis comb. nov. and Alkalicoccobacillus gibsonii comb. nov.</title>
        <authorList>
            <person name="Kim K.H."/>
            <person name="Lee J.K."/>
            <person name="Han D.M."/>
            <person name="Baek J.H."/>
            <person name="Jeon C.O."/>
        </authorList>
    </citation>
    <scope>NUCLEOTIDE SEQUENCE</scope>
    <source>
        <strain evidence="1">DSM 19153</strain>
    </source>
</reference>